<evidence type="ECO:0000313" key="22">
    <source>
        <dbReference type="Proteomes" id="UP001231189"/>
    </source>
</evidence>
<dbReference type="InterPro" id="IPR024171">
    <property type="entry name" value="SRK-like_kinase"/>
</dbReference>
<dbReference type="Pfam" id="PF00069">
    <property type="entry name" value="Pkinase"/>
    <property type="match status" value="1"/>
</dbReference>
<feature type="chain" id="PRO_5042020345" description="Receptor-like serine/threonine-protein kinase" evidence="17">
    <location>
        <begin position="28"/>
        <end position="870"/>
    </location>
</feature>
<dbReference type="GO" id="GO:0016020">
    <property type="term" value="C:membrane"/>
    <property type="evidence" value="ECO:0007669"/>
    <property type="project" value="UniProtKB-SubCell"/>
</dbReference>
<evidence type="ECO:0000256" key="14">
    <source>
        <dbReference type="PIRNR" id="PIRNR000641"/>
    </source>
</evidence>
<feature type="transmembrane region" description="Helical" evidence="16">
    <location>
        <begin position="436"/>
        <end position="460"/>
    </location>
</feature>
<accession>A0AAD8QBC1</accession>
<feature type="binding site" evidence="15">
    <location>
        <position position="521"/>
    </location>
    <ligand>
        <name>ATP</name>
        <dbReference type="ChEBI" id="CHEBI:30616"/>
    </ligand>
</feature>
<dbReference type="PROSITE" id="PS50927">
    <property type="entry name" value="BULB_LECTIN"/>
    <property type="match status" value="1"/>
</dbReference>
<protein>
    <recommendedName>
        <fullName evidence="14">Receptor-like serine/threonine-protein kinase</fullName>
        <ecNumber evidence="14">2.7.11.1</ecNumber>
    </recommendedName>
</protein>
<evidence type="ECO:0000256" key="4">
    <source>
        <dbReference type="ARBA" id="ARBA00022679"/>
    </source>
</evidence>
<keyword evidence="3" id="KW-0245">EGF-like domain</keyword>
<comment type="catalytic activity">
    <reaction evidence="12 14">
        <text>L-threonyl-[protein] + ATP = O-phospho-L-threonyl-[protein] + ADP + H(+)</text>
        <dbReference type="Rhea" id="RHEA:46608"/>
        <dbReference type="Rhea" id="RHEA-COMP:11060"/>
        <dbReference type="Rhea" id="RHEA-COMP:11605"/>
        <dbReference type="ChEBI" id="CHEBI:15378"/>
        <dbReference type="ChEBI" id="CHEBI:30013"/>
        <dbReference type="ChEBI" id="CHEBI:30616"/>
        <dbReference type="ChEBI" id="CHEBI:61977"/>
        <dbReference type="ChEBI" id="CHEBI:456216"/>
        <dbReference type="EC" id="2.7.11.1"/>
    </reaction>
</comment>
<evidence type="ECO:0000256" key="12">
    <source>
        <dbReference type="ARBA" id="ARBA00047899"/>
    </source>
</evidence>
<dbReference type="InterPro" id="IPR001480">
    <property type="entry name" value="Bulb-type_lectin_dom"/>
</dbReference>
<keyword evidence="2 14" id="KW-0723">Serine/threonine-protein kinase</keyword>
<dbReference type="PANTHER" id="PTHR32444">
    <property type="entry name" value="BULB-TYPE LECTIN DOMAIN-CONTAINING PROTEIN"/>
    <property type="match status" value="1"/>
</dbReference>
<keyword evidence="7 14" id="KW-0418">Kinase</keyword>
<dbReference type="GO" id="GO:0051707">
    <property type="term" value="P:response to other organism"/>
    <property type="evidence" value="ECO:0007669"/>
    <property type="project" value="UniProtKB-ARBA"/>
</dbReference>
<dbReference type="FunFam" id="1.10.510.10:FF:001023">
    <property type="entry name" value="Os07g0541700 protein"/>
    <property type="match status" value="1"/>
</dbReference>
<dbReference type="FunFam" id="3.30.200.20:FF:000591">
    <property type="entry name" value="Serine/threonine-protein kinase"/>
    <property type="match status" value="1"/>
</dbReference>
<dbReference type="GO" id="GO:0004674">
    <property type="term" value="F:protein serine/threonine kinase activity"/>
    <property type="evidence" value="ECO:0007669"/>
    <property type="project" value="UniProtKB-KW"/>
</dbReference>
<dbReference type="SMART" id="SM00108">
    <property type="entry name" value="B_lectin"/>
    <property type="match status" value="1"/>
</dbReference>
<keyword evidence="9" id="KW-1015">Disulfide bond</keyword>
<dbReference type="Gene3D" id="2.90.10.10">
    <property type="entry name" value="Bulb-type lectin domain"/>
    <property type="match status" value="1"/>
</dbReference>
<dbReference type="CDD" id="cd00028">
    <property type="entry name" value="B_lectin"/>
    <property type="match status" value="1"/>
</dbReference>
<dbReference type="CDD" id="cd01098">
    <property type="entry name" value="PAN_AP_plant"/>
    <property type="match status" value="1"/>
</dbReference>
<feature type="domain" description="Apple" evidence="20">
    <location>
        <begin position="339"/>
        <end position="421"/>
    </location>
</feature>
<keyword evidence="10" id="KW-0675">Receptor</keyword>
<keyword evidence="11" id="KW-0325">Glycoprotein</keyword>
<dbReference type="PIRSF" id="PIRSF000641">
    <property type="entry name" value="SRK"/>
    <property type="match status" value="1"/>
</dbReference>
<evidence type="ECO:0000256" key="15">
    <source>
        <dbReference type="PROSITE-ProRule" id="PRU10141"/>
    </source>
</evidence>
<dbReference type="GO" id="GO:0048544">
    <property type="term" value="P:recognition of pollen"/>
    <property type="evidence" value="ECO:0007669"/>
    <property type="project" value="InterPro"/>
</dbReference>
<dbReference type="InterPro" id="IPR000858">
    <property type="entry name" value="S_locus_glycoprot_dom"/>
</dbReference>
<evidence type="ECO:0000256" key="1">
    <source>
        <dbReference type="ARBA" id="ARBA00004479"/>
    </source>
</evidence>
<dbReference type="InterPro" id="IPR008271">
    <property type="entry name" value="Ser/Thr_kinase_AS"/>
</dbReference>
<dbReference type="PROSITE" id="PS50011">
    <property type="entry name" value="PROTEIN_KINASE_DOM"/>
    <property type="match status" value="1"/>
</dbReference>
<evidence type="ECO:0000256" key="10">
    <source>
        <dbReference type="ARBA" id="ARBA00023170"/>
    </source>
</evidence>
<keyword evidence="4 14" id="KW-0808">Transferase</keyword>
<dbReference type="CDD" id="cd00054">
    <property type="entry name" value="EGF_CA"/>
    <property type="match status" value="1"/>
</dbReference>
<evidence type="ECO:0000259" key="18">
    <source>
        <dbReference type="PROSITE" id="PS50011"/>
    </source>
</evidence>
<dbReference type="InterPro" id="IPR003609">
    <property type="entry name" value="Pan_app"/>
</dbReference>
<dbReference type="SUPFAM" id="SSF51110">
    <property type="entry name" value="alpha-D-mannose-specific plant lectins"/>
    <property type="match status" value="1"/>
</dbReference>
<evidence type="ECO:0000313" key="21">
    <source>
        <dbReference type="EMBL" id="KAK1598826.1"/>
    </source>
</evidence>
<dbReference type="PROSITE" id="PS00107">
    <property type="entry name" value="PROTEIN_KINASE_ATP"/>
    <property type="match status" value="1"/>
</dbReference>
<keyword evidence="16" id="KW-0472">Membrane</keyword>
<dbReference type="FunFam" id="2.90.10.10:FF:000005">
    <property type="entry name" value="G-type lectin S-receptor-like serine/threonine-protein kinase"/>
    <property type="match status" value="1"/>
</dbReference>
<dbReference type="Proteomes" id="UP001231189">
    <property type="component" value="Unassembled WGS sequence"/>
</dbReference>
<dbReference type="SMART" id="SM00473">
    <property type="entry name" value="PAN_AP"/>
    <property type="match status" value="1"/>
</dbReference>
<evidence type="ECO:0000256" key="11">
    <source>
        <dbReference type="ARBA" id="ARBA00023180"/>
    </source>
</evidence>
<evidence type="ECO:0000256" key="9">
    <source>
        <dbReference type="ARBA" id="ARBA00023157"/>
    </source>
</evidence>
<proteinExistence type="inferred from homology"/>
<evidence type="ECO:0000256" key="3">
    <source>
        <dbReference type="ARBA" id="ARBA00022536"/>
    </source>
</evidence>
<feature type="signal peptide" evidence="17">
    <location>
        <begin position="1"/>
        <end position="27"/>
    </location>
</feature>
<dbReference type="Gene3D" id="1.10.510.10">
    <property type="entry name" value="Transferase(Phosphotransferase) domain 1"/>
    <property type="match status" value="1"/>
</dbReference>
<evidence type="ECO:0000256" key="5">
    <source>
        <dbReference type="ARBA" id="ARBA00022729"/>
    </source>
</evidence>
<dbReference type="InterPro" id="IPR011009">
    <property type="entry name" value="Kinase-like_dom_sf"/>
</dbReference>
<dbReference type="PROSITE" id="PS50948">
    <property type="entry name" value="PAN"/>
    <property type="match status" value="1"/>
</dbReference>
<organism evidence="21 22">
    <name type="scientific">Lolium multiflorum</name>
    <name type="common">Italian ryegrass</name>
    <name type="synonym">Lolium perenne subsp. multiflorum</name>
    <dbReference type="NCBI Taxonomy" id="4521"/>
    <lineage>
        <taxon>Eukaryota</taxon>
        <taxon>Viridiplantae</taxon>
        <taxon>Streptophyta</taxon>
        <taxon>Embryophyta</taxon>
        <taxon>Tracheophyta</taxon>
        <taxon>Spermatophyta</taxon>
        <taxon>Magnoliopsida</taxon>
        <taxon>Liliopsida</taxon>
        <taxon>Poales</taxon>
        <taxon>Poaceae</taxon>
        <taxon>BOP clade</taxon>
        <taxon>Pooideae</taxon>
        <taxon>Poodae</taxon>
        <taxon>Poeae</taxon>
        <taxon>Poeae Chloroplast Group 2 (Poeae type)</taxon>
        <taxon>Loliodinae</taxon>
        <taxon>Loliinae</taxon>
        <taxon>Lolium</taxon>
    </lineage>
</organism>
<dbReference type="Pfam" id="PF08276">
    <property type="entry name" value="PAN_2"/>
    <property type="match status" value="1"/>
</dbReference>
<dbReference type="Gene3D" id="3.30.200.20">
    <property type="entry name" value="Phosphorylase Kinase, domain 1"/>
    <property type="match status" value="1"/>
</dbReference>
<dbReference type="InterPro" id="IPR017441">
    <property type="entry name" value="Protein_kinase_ATP_BS"/>
</dbReference>
<keyword evidence="16" id="KW-1133">Transmembrane helix</keyword>
<comment type="caution">
    <text evidence="21">The sequence shown here is derived from an EMBL/GenBank/DDBJ whole genome shotgun (WGS) entry which is preliminary data.</text>
</comment>
<evidence type="ECO:0000256" key="8">
    <source>
        <dbReference type="ARBA" id="ARBA00022840"/>
    </source>
</evidence>
<dbReference type="SMART" id="SM00220">
    <property type="entry name" value="S_TKc"/>
    <property type="match status" value="1"/>
</dbReference>
<comment type="subcellular location">
    <subcellularLocation>
        <location evidence="1">Membrane</location>
        <topology evidence="1">Single-pass type I membrane protein</topology>
    </subcellularLocation>
</comment>
<evidence type="ECO:0000256" key="17">
    <source>
        <dbReference type="SAM" id="SignalP"/>
    </source>
</evidence>
<evidence type="ECO:0000256" key="7">
    <source>
        <dbReference type="ARBA" id="ARBA00022777"/>
    </source>
</evidence>
<dbReference type="InterPro" id="IPR000719">
    <property type="entry name" value="Prot_kinase_dom"/>
</dbReference>
<dbReference type="Pfam" id="PF00954">
    <property type="entry name" value="S_locus_glycop"/>
    <property type="match status" value="1"/>
</dbReference>
<keyword evidence="6 14" id="KW-0547">Nucleotide-binding</keyword>
<reference evidence="21" key="1">
    <citation type="submission" date="2023-07" db="EMBL/GenBank/DDBJ databases">
        <title>A chromosome-level genome assembly of Lolium multiflorum.</title>
        <authorList>
            <person name="Chen Y."/>
            <person name="Copetti D."/>
            <person name="Kolliker R."/>
            <person name="Studer B."/>
        </authorList>
    </citation>
    <scope>NUCLEOTIDE SEQUENCE</scope>
    <source>
        <strain evidence="21">02402/16</strain>
        <tissue evidence="21">Leaf</tissue>
    </source>
</reference>
<keyword evidence="5 17" id="KW-0732">Signal</keyword>
<dbReference type="Pfam" id="PF01453">
    <property type="entry name" value="B_lectin"/>
    <property type="match status" value="1"/>
</dbReference>
<feature type="domain" description="Bulb-type lectin" evidence="19">
    <location>
        <begin position="28"/>
        <end position="149"/>
    </location>
</feature>
<dbReference type="InterPro" id="IPR036426">
    <property type="entry name" value="Bulb-type_lectin_dom_sf"/>
</dbReference>
<dbReference type="PANTHER" id="PTHR32444:SF233">
    <property type="entry name" value="SERINE_THREONINE-PROTEIN KINASE"/>
    <property type="match status" value="1"/>
</dbReference>
<dbReference type="GO" id="GO:0005524">
    <property type="term" value="F:ATP binding"/>
    <property type="evidence" value="ECO:0007669"/>
    <property type="project" value="UniProtKB-UniRule"/>
</dbReference>
<keyword evidence="8 14" id="KW-0067">ATP-binding</keyword>
<comment type="similarity">
    <text evidence="14">Belongs to the protein kinase superfamily. Ser/Thr protein kinase family.</text>
</comment>
<keyword evidence="22" id="KW-1185">Reference proteome</keyword>
<evidence type="ECO:0000256" key="2">
    <source>
        <dbReference type="ARBA" id="ARBA00022527"/>
    </source>
</evidence>
<evidence type="ECO:0000256" key="16">
    <source>
        <dbReference type="SAM" id="Phobius"/>
    </source>
</evidence>
<sequence length="870" mass="94128">MRPNDGQLLLLLLLLTCTFLLCTQTLGADTLEKGQNLTDGATLISDGGGSFTLGFFSPGVSNKRYLGIWFSVSNDTVYWVANRDKPLVDRSGMLVFNDAGSLVLLDGSRRPVWSSEMSGGASAVAAQLLESGNLVVRNGSSDAYLWQSFDSPSDTLLPGMKLGKYSWSRTVWTLTSWRSADDPSPGDYSRTLEGAGMPKLVLWQGNAKTYRTGPWNGVYFNGVPEATGYSQWYRLYVTGSGTDTTYGYTALPGAPLTRVVVNHTGVAQRLVWEASSRAWIPLFTGPNGECDNYGRCGPFGLCNPSVASSRCGCIPGFSRKSSSSLKFADGCGRDADLDCPTDGFMVVPGVKLPDTHNATVATGVTLEQCKARCKANCSCLACAAAYIQEEGSDSSGCIMWADTIVDVRFSDKGQDLYVRLSISKFDDPESGGGKSFPIALVVAPVASAVTVLLVVFLIWWRMRRRILGAIPQNPSIAVHSVNLATLKHVTGNFSETNIIGQGGFGVVYKAQLADGRMIAVKRLKQSALTRKGKKDFAREVEVMAGLRHGSLLRLFAYCSQGKERILVYEYMQNKSLNIYIFGTTEIRASLNWTKRLEIIHGIAHGVAYLHGGSDKSVIHRDLKPGNILLDDEWKAKIADFGTAKLFAIDQTGPDQTIVVSPGYAAPEYAQRGEMTLKCDVYSFGVIILETLSGQRNGSTQRLLSHVWGLWEQNKVMELLDIAMALPHPDSEHEILSELKRLCSHAALRHVPRHPVCVREGLTLLHLSLRFRPGASSGNACVLLSGSSLQREGEDGMTTLCTRCGFTAAEVAAQRGASAAHRGDGAGSMVATMCPRLGSLTSWEDPWSAKVDGGGATGAHWTMWFGLNGVP</sequence>
<name>A0AAD8QBC1_LOLMU</name>
<evidence type="ECO:0000259" key="20">
    <source>
        <dbReference type="PROSITE" id="PS50948"/>
    </source>
</evidence>
<gene>
    <name evidence="21" type="ORF">QYE76_017057</name>
</gene>
<dbReference type="AlphaFoldDB" id="A0AAD8QBC1"/>
<evidence type="ECO:0000256" key="6">
    <source>
        <dbReference type="ARBA" id="ARBA00022741"/>
    </source>
</evidence>
<dbReference type="EC" id="2.7.11.1" evidence="14"/>
<evidence type="ECO:0000259" key="19">
    <source>
        <dbReference type="PROSITE" id="PS50927"/>
    </source>
</evidence>
<dbReference type="EMBL" id="JAUUTY010000602">
    <property type="protein sequence ID" value="KAK1598826.1"/>
    <property type="molecule type" value="Genomic_DNA"/>
</dbReference>
<evidence type="ECO:0000256" key="13">
    <source>
        <dbReference type="ARBA" id="ARBA00048679"/>
    </source>
</evidence>
<comment type="catalytic activity">
    <reaction evidence="13 14">
        <text>L-seryl-[protein] + ATP = O-phospho-L-seryl-[protein] + ADP + H(+)</text>
        <dbReference type="Rhea" id="RHEA:17989"/>
        <dbReference type="Rhea" id="RHEA-COMP:9863"/>
        <dbReference type="Rhea" id="RHEA-COMP:11604"/>
        <dbReference type="ChEBI" id="CHEBI:15378"/>
        <dbReference type="ChEBI" id="CHEBI:29999"/>
        <dbReference type="ChEBI" id="CHEBI:30616"/>
        <dbReference type="ChEBI" id="CHEBI:83421"/>
        <dbReference type="ChEBI" id="CHEBI:456216"/>
        <dbReference type="EC" id="2.7.11.1"/>
    </reaction>
</comment>
<feature type="domain" description="Protein kinase" evidence="18">
    <location>
        <begin position="493"/>
        <end position="747"/>
    </location>
</feature>
<dbReference type="PROSITE" id="PS00108">
    <property type="entry name" value="PROTEIN_KINASE_ST"/>
    <property type="match status" value="1"/>
</dbReference>
<dbReference type="SUPFAM" id="SSF56112">
    <property type="entry name" value="Protein kinase-like (PK-like)"/>
    <property type="match status" value="1"/>
</dbReference>
<keyword evidence="16" id="KW-0812">Transmembrane</keyword>